<protein>
    <submittedName>
        <fullName evidence="2">Type VI secretion system baseplate subunit TssK</fullName>
    </submittedName>
    <submittedName>
        <fullName evidence="1">Type VI secretion system protein ImpJ</fullName>
    </submittedName>
</protein>
<dbReference type="Proteomes" id="UP001549111">
    <property type="component" value="Unassembled WGS sequence"/>
</dbReference>
<dbReference type="EMBL" id="JBEPLS010000006">
    <property type="protein sequence ID" value="MET3604083.1"/>
    <property type="molecule type" value="Genomic_DNA"/>
</dbReference>
<dbReference type="Proteomes" id="UP000323522">
    <property type="component" value="Chromosome"/>
</dbReference>
<evidence type="ECO:0000313" key="1">
    <source>
        <dbReference type="EMBL" id="MET3604083.1"/>
    </source>
</evidence>
<sequence length="449" mass="49756">MSWRSKVVWSQGMFLLPHHFQQESRYQERLLDARVRAAGEHGWGFGELVIDEGLLAQGRVGIERAHGVLPDGTPFAIPQHDAPPEPLEIPAELKSERIHLALARASADGPDEIDLGITTGSARGMARYEARTERLRDSCDGSADPEEIQTGQLRLRLLRERELGGGLASIAAVRVLERGSDGTVRLDRDHIPGAWRLDASTPLPADVRRVHALLRERAQSLARDMGQLGHGVAEISAFLMLQMLNRHEPRWHELARAPSVHPRTLFDLALALAGELATFASASRRPPEFPVYDHENLQGCFTPVWEALHAMLSFEPERMAVQIALTDRGKGWHTAVVPTSELARQAALVLAVQAQLPAEQLRLRVPAQLKVGPPERMREVVNGNLTGMHLSSLPVVPRELPLHAGFHYFELERSGELWQAFGRSGHLAFFIGGEFPGLAMELWAIRAPQ</sequence>
<dbReference type="KEGG" id="snn:EWH46_04185"/>
<organism evidence="2 3">
    <name type="scientific">Sphaerotilus sulfidivorans</name>
    <dbReference type="NCBI Taxonomy" id="639200"/>
    <lineage>
        <taxon>Bacteria</taxon>
        <taxon>Pseudomonadati</taxon>
        <taxon>Pseudomonadota</taxon>
        <taxon>Betaproteobacteria</taxon>
        <taxon>Burkholderiales</taxon>
        <taxon>Sphaerotilaceae</taxon>
        <taxon>Sphaerotilus</taxon>
    </lineage>
</organism>
<reference evidence="2 3" key="1">
    <citation type="submission" date="2019-02" db="EMBL/GenBank/DDBJ databases">
        <title>Complete Genome Sequence and Methylome Analysis of Sphaerotilus natans subsp. sulfidivorans D-507.</title>
        <authorList>
            <person name="Fomenkov A."/>
            <person name="Gridneva E."/>
            <person name="Smolyakov D."/>
            <person name="Dubinina G."/>
            <person name="Vincze T."/>
            <person name="Grabovich M."/>
            <person name="Roberts R.J."/>
        </authorList>
    </citation>
    <scope>NUCLEOTIDE SEQUENCE [LARGE SCALE GENOMIC DNA]</scope>
    <source>
        <strain evidence="2 3">D-507</strain>
    </source>
</reference>
<dbReference type="EMBL" id="CP035708">
    <property type="protein sequence ID" value="QEN00056.1"/>
    <property type="molecule type" value="Genomic_DNA"/>
</dbReference>
<name>A0A5C1PZJ5_9BURK</name>
<evidence type="ECO:0000313" key="4">
    <source>
        <dbReference type="Proteomes" id="UP001549111"/>
    </source>
</evidence>
<evidence type="ECO:0000313" key="3">
    <source>
        <dbReference type="Proteomes" id="UP000323522"/>
    </source>
</evidence>
<dbReference type="RefSeq" id="WP_149502801.1">
    <property type="nucleotide sequence ID" value="NZ_CP035708.1"/>
</dbReference>
<dbReference type="Pfam" id="PF05936">
    <property type="entry name" value="T6SS_VasE"/>
    <property type="match status" value="1"/>
</dbReference>
<dbReference type="NCBIfam" id="TIGR03353">
    <property type="entry name" value="VI_chp_4"/>
    <property type="match status" value="1"/>
</dbReference>
<dbReference type="OrthoDB" id="9775333at2"/>
<proteinExistence type="predicted"/>
<dbReference type="AlphaFoldDB" id="A0A5C1PZJ5"/>
<gene>
    <name evidence="2" type="primary">tssK</name>
    <name evidence="1" type="ORF">ABIC99_001897</name>
    <name evidence="2" type="ORF">EWH46_04185</name>
</gene>
<dbReference type="PANTHER" id="PTHR35566">
    <property type="entry name" value="BLR3599 PROTEIN"/>
    <property type="match status" value="1"/>
</dbReference>
<dbReference type="InterPro" id="IPR010263">
    <property type="entry name" value="T6SS_TssK"/>
</dbReference>
<dbReference type="PANTHER" id="PTHR35566:SF1">
    <property type="entry name" value="TYPE VI SECRETION SYSTEM BASEPLATE COMPONENT TSSK1"/>
    <property type="match status" value="1"/>
</dbReference>
<accession>A0A5C1PZJ5</accession>
<evidence type="ECO:0000313" key="2">
    <source>
        <dbReference type="EMBL" id="QEN00056.1"/>
    </source>
</evidence>
<keyword evidence="4" id="KW-1185">Reference proteome</keyword>
<reference evidence="1 4" key="2">
    <citation type="submission" date="2024-06" db="EMBL/GenBank/DDBJ databases">
        <title>Genomic Encyclopedia of Type Strains, Phase IV (KMG-IV): sequencing the most valuable type-strain genomes for metagenomic binning, comparative biology and taxonomic classification.</title>
        <authorList>
            <person name="Goeker M."/>
        </authorList>
    </citation>
    <scope>NUCLEOTIDE SEQUENCE [LARGE SCALE GENOMIC DNA]</scope>
    <source>
        <strain evidence="1 4">D-501</strain>
    </source>
</reference>